<dbReference type="PANTHER" id="PTHR43711">
    <property type="entry name" value="TWO-COMPONENT HISTIDINE KINASE"/>
    <property type="match status" value="1"/>
</dbReference>
<dbReference type="Proteomes" id="UP000194798">
    <property type="component" value="Unassembled WGS sequence"/>
</dbReference>
<evidence type="ECO:0000256" key="4">
    <source>
        <dbReference type="ARBA" id="ARBA00022777"/>
    </source>
</evidence>
<dbReference type="Pfam" id="PF00512">
    <property type="entry name" value="HisKA"/>
    <property type="match status" value="1"/>
</dbReference>
<keyword evidence="4" id="KW-0418">Kinase</keyword>
<accession>A0A251XBH4</accession>
<comment type="caution">
    <text evidence="7">The sequence shown here is derived from an EMBL/GenBank/DDBJ whole genome shotgun (WGS) entry which is preliminary data.</text>
</comment>
<feature type="domain" description="Signal transduction histidine kinase dimerisation/phosphoacceptor" evidence="6">
    <location>
        <begin position="39"/>
        <end position="68"/>
    </location>
</feature>
<evidence type="ECO:0000313" key="8">
    <source>
        <dbReference type="Proteomes" id="UP000194798"/>
    </source>
</evidence>
<organism evidence="7 8">
    <name type="scientific">Thioflexithrix psekupsensis</name>
    <dbReference type="NCBI Taxonomy" id="1570016"/>
    <lineage>
        <taxon>Bacteria</taxon>
        <taxon>Pseudomonadati</taxon>
        <taxon>Pseudomonadota</taxon>
        <taxon>Gammaproteobacteria</taxon>
        <taxon>Thiotrichales</taxon>
        <taxon>Thioflexithrix</taxon>
    </lineage>
</organism>
<evidence type="ECO:0000256" key="1">
    <source>
        <dbReference type="ARBA" id="ARBA00000085"/>
    </source>
</evidence>
<keyword evidence="3" id="KW-0808">Transferase</keyword>
<dbReference type="PANTHER" id="PTHR43711:SF1">
    <property type="entry name" value="HISTIDINE KINASE 1"/>
    <property type="match status" value="1"/>
</dbReference>
<evidence type="ECO:0000259" key="6">
    <source>
        <dbReference type="Pfam" id="PF00512"/>
    </source>
</evidence>
<comment type="catalytic activity">
    <reaction evidence="1">
        <text>ATP + protein L-histidine = ADP + protein N-phospho-L-histidine.</text>
        <dbReference type="EC" id="2.7.13.3"/>
    </reaction>
</comment>
<dbReference type="RefSeq" id="WP_086486796.1">
    <property type="nucleotide sequence ID" value="NZ_MSLT01000003.1"/>
</dbReference>
<dbReference type="AlphaFoldDB" id="A0A251XBH4"/>
<dbReference type="EMBL" id="MSLT01000003">
    <property type="protein sequence ID" value="OUD15931.1"/>
    <property type="molecule type" value="Genomic_DNA"/>
</dbReference>
<dbReference type="InterPro" id="IPR036097">
    <property type="entry name" value="HisK_dim/P_sf"/>
</dbReference>
<gene>
    <name evidence="7" type="ORF">TPSD3_01310</name>
</gene>
<keyword evidence="8" id="KW-1185">Reference proteome</keyword>
<dbReference type="InterPro" id="IPR003661">
    <property type="entry name" value="HisK_dim/P_dom"/>
</dbReference>
<evidence type="ECO:0000313" key="7">
    <source>
        <dbReference type="EMBL" id="OUD15931.1"/>
    </source>
</evidence>
<protein>
    <recommendedName>
        <fullName evidence="2">histidine kinase</fullName>
        <ecNumber evidence="2">2.7.13.3</ecNumber>
    </recommendedName>
</protein>
<name>A0A251XBH4_9GAMM</name>
<proteinExistence type="predicted"/>
<evidence type="ECO:0000256" key="5">
    <source>
        <dbReference type="ARBA" id="ARBA00023012"/>
    </source>
</evidence>
<dbReference type="EC" id="2.7.13.3" evidence="2"/>
<evidence type="ECO:0000256" key="2">
    <source>
        <dbReference type="ARBA" id="ARBA00012438"/>
    </source>
</evidence>
<sequence length="93" mass="10574">MIDMVKYSYFGIGHDITARKQSEQELVQARQAAEVANQAKSAFIANMSHELRTPLNAIMGFAQIFCRDILLQTTNAASTKYFAWRRIFVDADQ</sequence>
<keyword evidence="5" id="KW-0902">Two-component regulatory system</keyword>
<dbReference type="SUPFAM" id="SSF47384">
    <property type="entry name" value="Homodimeric domain of signal transducing histidine kinase"/>
    <property type="match status" value="1"/>
</dbReference>
<dbReference type="GO" id="GO:0000155">
    <property type="term" value="F:phosphorelay sensor kinase activity"/>
    <property type="evidence" value="ECO:0007669"/>
    <property type="project" value="InterPro"/>
</dbReference>
<dbReference type="OrthoDB" id="7991996at2"/>
<dbReference type="InterPro" id="IPR050736">
    <property type="entry name" value="Sensor_HK_Regulatory"/>
</dbReference>
<dbReference type="CDD" id="cd00082">
    <property type="entry name" value="HisKA"/>
    <property type="match status" value="1"/>
</dbReference>
<evidence type="ECO:0000256" key="3">
    <source>
        <dbReference type="ARBA" id="ARBA00022679"/>
    </source>
</evidence>
<reference evidence="7 8" key="1">
    <citation type="submission" date="2016-12" db="EMBL/GenBank/DDBJ databases">
        <title>Thioflexothrix psekupsii D3 genome sequencing and assembly.</title>
        <authorList>
            <person name="Fomenkov A."/>
            <person name="Vincze T."/>
            <person name="Grabovich M."/>
            <person name="Anton B.P."/>
            <person name="Dubinina G."/>
            <person name="Orlova M."/>
            <person name="Belousova E."/>
            <person name="Roberts R.J."/>
        </authorList>
    </citation>
    <scope>NUCLEOTIDE SEQUENCE [LARGE SCALE GENOMIC DNA]</scope>
    <source>
        <strain evidence="7">D3</strain>
    </source>
</reference>
<dbReference type="Gene3D" id="1.10.287.130">
    <property type="match status" value="1"/>
</dbReference>